<proteinExistence type="predicted"/>
<evidence type="ECO:0000256" key="1">
    <source>
        <dbReference type="ARBA" id="ARBA00022801"/>
    </source>
</evidence>
<dbReference type="InterPro" id="IPR022712">
    <property type="entry name" value="Beta_Casp"/>
</dbReference>
<dbReference type="Pfam" id="PF10996">
    <property type="entry name" value="Beta-Casp"/>
    <property type="match status" value="1"/>
</dbReference>
<dbReference type="Gene3D" id="3.40.50.10890">
    <property type="match status" value="1"/>
</dbReference>
<keyword evidence="1" id="KW-0378">Hydrolase</keyword>
<dbReference type="GO" id="GO:0004521">
    <property type="term" value="F:RNA endonuclease activity"/>
    <property type="evidence" value="ECO:0007669"/>
    <property type="project" value="TreeGrafter"/>
</dbReference>
<dbReference type="GO" id="GO:0016787">
    <property type="term" value="F:hydrolase activity"/>
    <property type="evidence" value="ECO:0007669"/>
    <property type="project" value="UniProtKB-KW"/>
</dbReference>
<dbReference type="GO" id="GO:0016180">
    <property type="term" value="P:snRNA processing"/>
    <property type="evidence" value="ECO:0007669"/>
    <property type="project" value="TreeGrafter"/>
</dbReference>
<sequence>MHFIKAENGVHKFDRSMIDAPGPCVLFATPGMIIGGFSLEVFKHWAPSENNLVTLPG</sequence>
<dbReference type="SUPFAM" id="SSF56281">
    <property type="entry name" value="Metallo-hydrolase/oxidoreductase"/>
    <property type="match status" value="1"/>
</dbReference>
<accession>A0A392MRH2</accession>
<feature type="non-terminal residue" evidence="3">
    <location>
        <position position="57"/>
    </location>
</feature>
<evidence type="ECO:0000313" key="4">
    <source>
        <dbReference type="Proteomes" id="UP000265520"/>
    </source>
</evidence>
<evidence type="ECO:0000259" key="2">
    <source>
        <dbReference type="Pfam" id="PF10996"/>
    </source>
</evidence>
<dbReference type="InterPro" id="IPR036866">
    <property type="entry name" value="RibonucZ/Hydroxyglut_hydro"/>
</dbReference>
<gene>
    <name evidence="3" type="ORF">A2U01_0011075</name>
</gene>
<dbReference type="EMBL" id="LXQA010017736">
    <property type="protein sequence ID" value="MCH90166.1"/>
    <property type="molecule type" value="Genomic_DNA"/>
</dbReference>
<dbReference type="Proteomes" id="UP000265520">
    <property type="component" value="Unassembled WGS sequence"/>
</dbReference>
<keyword evidence="4" id="KW-1185">Reference proteome</keyword>
<dbReference type="AlphaFoldDB" id="A0A392MRH2"/>
<protein>
    <submittedName>
        <fullName evidence="3">Cleavage and polyadenylation specificity factor subunit 3-II-like</fullName>
    </submittedName>
</protein>
<reference evidence="3 4" key="1">
    <citation type="journal article" date="2018" name="Front. Plant Sci.">
        <title>Red Clover (Trifolium pratense) and Zigzag Clover (T. medium) - A Picture of Genomic Similarities and Differences.</title>
        <authorList>
            <person name="Dluhosova J."/>
            <person name="Istvanek J."/>
            <person name="Nedelnik J."/>
            <person name="Repkova J."/>
        </authorList>
    </citation>
    <scope>NUCLEOTIDE SEQUENCE [LARGE SCALE GENOMIC DNA]</scope>
    <source>
        <strain evidence="4">cv. 10/8</strain>
        <tissue evidence="3">Leaf</tissue>
    </source>
</reference>
<organism evidence="3 4">
    <name type="scientific">Trifolium medium</name>
    <dbReference type="NCBI Taxonomy" id="97028"/>
    <lineage>
        <taxon>Eukaryota</taxon>
        <taxon>Viridiplantae</taxon>
        <taxon>Streptophyta</taxon>
        <taxon>Embryophyta</taxon>
        <taxon>Tracheophyta</taxon>
        <taxon>Spermatophyta</taxon>
        <taxon>Magnoliopsida</taxon>
        <taxon>eudicotyledons</taxon>
        <taxon>Gunneridae</taxon>
        <taxon>Pentapetalae</taxon>
        <taxon>rosids</taxon>
        <taxon>fabids</taxon>
        <taxon>Fabales</taxon>
        <taxon>Fabaceae</taxon>
        <taxon>Papilionoideae</taxon>
        <taxon>50 kb inversion clade</taxon>
        <taxon>NPAAA clade</taxon>
        <taxon>Hologalegina</taxon>
        <taxon>IRL clade</taxon>
        <taxon>Trifolieae</taxon>
        <taxon>Trifolium</taxon>
    </lineage>
</organism>
<dbReference type="PANTHER" id="PTHR11203">
    <property type="entry name" value="CLEAVAGE AND POLYADENYLATION SPECIFICITY FACTOR FAMILY MEMBER"/>
    <property type="match status" value="1"/>
</dbReference>
<evidence type="ECO:0000313" key="3">
    <source>
        <dbReference type="EMBL" id="MCH90166.1"/>
    </source>
</evidence>
<name>A0A392MRH2_9FABA</name>
<dbReference type="InterPro" id="IPR050698">
    <property type="entry name" value="MBL"/>
</dbReference>
<dbReference type="GO" id="GO:0005634">
    <property type="term" value="C:nucleus"/>
    <property type="evidence" value="ECO:0007669"/>
    <property type="project" value="TreeGrafter"/>
</dbReference>
<comment type="caution">
    <text evidence="3">The sequence shown here is derived from an EMBL/GenBank/DDBJ whole genome shotgun (WGS) entry which is preliminary data.</text>
</comment>
<feature type="domain" description="Beta-Casp" evidence="2">
    <location>
        <begin position="17"/>
        <end position="57"/>
    </location>
</feature>
<dbReference type="PANTHER" id="PTHR11203:SF37">
    <property type="entry name" value="INTEGRATOR COMPLEX SUBUNIT 11"/>
    <property type="match status" value="1"/>
</dbReference>